<evidence type="ECO:0000256" key="1">
    <source>
        <dbReference type="SAM" id="MobiDB-lite"/>
    </source>
</evidence>
<dbReference type="AlphaFoldDB" id="A0A914W5R0"/>
<dbReference type="WBParaSite" id="PSAMB.scaffold3319size18782.g21055.t1">
    <property type="protein sequence ID" value="PSAMB.scaffold3319size18782.g21055.t1"/>
    <property type="gene ID" value="PSAMB.scaffold3319size18782.g21055"/>
</dbReference>
<reference evidence="3" key="1">
    <citation type="submission" date="2022-11" db="UniProtKB">
        <authorList>
            <consortium name="WormBaseParasite"/>
        </authorList>
    </citation>
    <scope>IDENTIFICATION</scope>
</reference>
<feature type="region of interest" description="Disordered" evidence="1">
    <location>
        <begin position="18"/>
        <end position="39"/>
    </location>
</feature>
<evidence type="ECO:0000313" key="3">
    <source>
        <dbReference type="WBParaSite" id="PSAMB.scaffold3319size18782.g21055.t1"/>
    </source>
</evidence>
<sequence length="117" mass="13337">MIFEVPLEHLPQGASCSRPITSYNRASPPRMKGLTRQNSISGSGLHMTRSARPLVSLTLATATLLHHSLIVGGYCRSKLDRYCGQFLRFGSQSTNISYSMRFWRQLRRTTQEFGFRR</sequence>
<dbReference type="Proteomes" id="UP000887566">
    <property type="component" value="Unplaced"/>
</dbReference>
<accession>A0A914W5R0</accession>
<protein>
    <submittedName>
        <fullName evidence="3">Uncharacterized protein</fullName>
    </submittedName>
</protein>
<name>A0A914W5R0_9BILA</name>
<proteinExistence type="predicted"/>
<keyword evidence="2" id="KW-1185">Reference proteome</keyword>
<evidence type="ECO:0000313" key="2">
    <source>
        <dbReference type="Proteomes" id="UP000887566"/>
    </source>
</evidence>
<organism evidence="2 3">
    <name type="scientific">Plectus sambesii</name>
    <dbReference type="NCBI Taxonomy" id="2011161"/>
    <lineage>
        <taxon>Eukaryota</taxon>
        <taxon>Metazoa</taxon>
        <taxon>Ecdysozoa</taxon>
        <taxon>Nematoda</taxon>
        <taxon>Chromadorea</taxon>
        <taxon>Plectida</taxon>
        <taxon>Plectina</taxon>
        <taxon>Plectoidea</taxon>
        <taxon>Plectidae</taxon>
        <taxon>Plectus</taxon>
    </lineage>
</organism>